<dbReference type="KEGG" id="bgp:BGL_2c19040"/>
<dbReference type="CDD" id="cd02538">
    <property type="entry name" value="G1P_TT_short"/>
    <property type="match status" value="1"/>
</dbReference>
<dbReference type="HOGENOM" id="CLU_029499_9_0_4"/>
<dbReference type="Gene3D" id="3.90.550.10">
    <property type="entry name" value="Spore Coat Polysaccharide Biosynthesis Protein SpsA, Chain A"/>
    <property type="match status" value="1"/>
</dbReference>
<dbReference type="GO" id="GO:0008879">
    <property type="term" value="F:glucose-1-phosphate thymidylyltransferase activity"/>
    <property type="evidence" value="ECO:0007669"/>
    <property type="project" value="UniProtKB-EC"/>
</dbReference>
<keyword evidence="8 11" id="KW-0460">Magnesium</keyword>
<dbReference type="PANTHER" id="PTHR43532:SF1">
    <property type="entry name" value="GLUCOSE-1-PHOSPHATE THYMIDYLYLTRANSFERASE 1"/>
    <property type="match status" value="1"/>
</dbReference>
<dbReference type="FunFam" id="3.90.550.10:FF:000023">
    <property type="entry name" value="Glucose-1-phosphate thymidylyltransferase"/>
    <property type="match status" value="1"/>
</dbReference>
<dbReference type="EC" id="2.7.7.24" evidence="4 11"/>
<dbReference type="PANTHER" id="PTHR43532">
    <property type="entry name" value="GLUCOSE-1-PHOSPHATE THYMIDYLYLTRANSFERASE"/>
    <property type="match status" value="1"/>
</dbReference>
<proteinExistence type="inferred from homology"/>
<evidence type="ECO:0000256" key="9">
    <source>
        <dbReference type="ARBA" id="ARBA00037065"/>
    </source>
</evidence>
<evidence type="ECO:0000256" key="2">
    <source>
        <dbReference type="ARBA" id="ARBA00010480"/>
    </source>
</evidence>
<reference evidence="13 14" key="2">
    <citation type="journal article" date="2016" name="Appl. Microbiol. Biotechnol.">
        <title>Mutations improving production and secretion of extracellular lipase by Burkholderia glumae PG1.</title>
        <authorList>
            <person name="Knapp A."/>
            <person name="Voget S."/>
            <person name="Gao R."/>
            <person name="Zaburannyi N."/>
            <person name="Krysciak D."/>
            <person name="Breuer M."/>
            <person name="Hauer B."/>
            <person name="Streit W.R."/>
            <person name="Muller R."/>
            <person name="Daniel R."/>
            <person name="Jaeger K.E."/>
        </authorList>
    </citation>
    <scope>NUCLEOTIDE SEQUENCE [LARGE SCALE GENOMIC DNA]</scope>
    <source>
        <strain evidence="13 14">PG1</strain>
    </source>
</reference>
<sequence>MRKGIILAGGSGTRLYPVTQAVSKQILPVYDKPMIYYPLCTLMLAGIRDILLISTPRDLPCFTELLGDGSRWGIHIRYAEQRSPDGLAQAFIIGRSFIDAGPSALILGDNLFHGHDQVRQLELADRLVEGATVFAYHVRDPERYGVVQFDPGFKAISIEEKPRAPRSNYAVTGLYFYDGEVCDIAAGVRPSARGELEITDVNRRYLERGRLQVEIMGRGCAWFDTGTHDSLAEAANFVATLQKRQGLMVACPEEVAYRRRWIDAAQLERLAVPLNKNAYGSYLFNLAREAVA</sequence>
<dbReference type="SUPFAM" id="SSF53448">
    <property type="entry name" value="Nucleotide-diphospho-sugar transferases"/>
    <property type="match status" value="1"/>
</dbReference>
<name>A0A0B6S9L4_BURPL</name>
<dbReference type="InterPro" id="IPR029044">
    <property type="entry name" value="Nucleotide-diphossugar_trans"/>
</dbReference>
<comment type="function">
    <text evidence="9 11">Catalyzes the formation of dTDP-glucose, from dTTP and glucose 1-phosphate, as well as its pyrophosphorolysis.</text>
</comment>
<dbReference type="RefSeq" id="WP_042628318.1">
    <property type="nucleotide sequence ID" value="NZ_CP002581.1"/>
</dbReference>
<evidence type="ECO:0000256" key="10">
    <source>
        <dbReference type="ARBA" id="ARBA00049336"/>
    </source>
</evidence>
<keyword evidence="5 11" id="KW-0808">Transferase</keyword>
<accession>A0A0B6S9L4</accession>
<comment type="catalytic activity">
    <reaction evidence="10 11">
        <text>dTTP + alpha-D-glucose 1-phosphate + H(+) = dTDP-alpha-D-glucose + diphosphate</text>
        <dbReference type="Rhea" id="RHEA:15225"/>
        <dbReference type="ChEBI" id="CHEBI:15378"/>
        <dbReference type="ChEBI" id="CHEBI:33019"/>
        <dbReference type="ChEBI" id="CHEBI:37568"/>
        <dbReference type="ChEBI" id="CHEBI:57477"/>
        <dbReference type="ChEBI" id="CHEBI:58601"/>
        <dbReference type="EC" id="2.7.7.24"/>
    </reaction>
</comment>
<dbReference type="EMBL" id="CP002581">
    <property type="protein sequence ID" value="AJK49970.1"/>
    <property type="molecule type" value="Genomic_DNA"/>
</dbReference>
<evidence type="ECO:0000256" key="8">
    <source>
        <dbReference type="ARBA" id="ARBA00022842"/>
    </source>
</evidence>
<keyword evidence="7 11" id="KW-0479">Metal-binding</keyword>
<keyword evidence="14" id="KW-1185">Reference proteome</keyword>
<evidence type="ECO:0000256" key="6">
    <source>
        <dbReference type="ARBA" id="ARBA00022695"/>
    </source>
</evidence>
<dbReference type="InterPro" id="IPR005907">
    <property type="entry name" value="G1P_thy_trans_s"/>
</dbReference>
<evidence type="ECO:0000256" key="3">
    <source>
        <dbReference type="ARBA" id="ARBA00011881"/>
    </source>
</evidence>
<dbReference type="Proteomes" id="UP000031838">
    <property type="component" value="Chromosome 2"/>
</dbReference>
<dbReference type="NCBIfam" id="TIGR01207">
    <property type="entry name" value="rmlA"/>
    <property type="match status" value="1"/>
</dbReference>
<gene>
    <name evidence="13" type="primary">rfbA</name>
    <name evidence="13" type="ORF">BGL_2c19040</name>
</gene>
<reference evidence="14" key="1">
    <citation type="submission" date="2011-03" db="EMBL/GenBank/DDBJ databases">
        <authorList>
            <person name="Voget S."/>
            <person name="Streit W.R."/>
            <person name="Jaeger K.E."/>
            <person name="Daniel R."/>
        </authorList>
    </citation>
    <scope>NUCLEOTIDE SEQUENCE [LARGE SCALE GENOMIC DNA]</scope>
    <source>
        <strain evidence="14">PG1</strain>
    </source>
</reference>
<evidence type="ECO:0000256" key="11">
    <source>
        <dbReference type="RuleBase" id="RU003706"/>
    </source>
</evidence>
<feature type="domain" description="Nucleotidyl transferase" evidence="12">
    <location>
        <begin position="3"/>
        <end position="239"/>
    </location>
</feature>
<evidence type="ECO:0000313" key="14">
    <source>
        <dbReference type="Proteomes" id="UP000031838"/>
    </source>
</evidence>
<dbReference type="AlphaFoldDB" id="A0A0B6S9L4"/>
<dbReference type="GO" id="GO:0046872">
    <property type="term" value="F:metal ion binding"/>
    <property type="evidence" value="ECO:0007669"/>
    <property type="project" value="UniProtKB-KW"/>
</dbReference>
<comment type="similarity">
    <text evidence="2 11">Belongs to the glucose-1-phosphate thymidylyltransferase family.</text>
</comment>
<evidence type="ECO:0000256" key="7">
    <source>
        <dbReference type="ARBA" id="ARBA00022723"/>
    </source>
</evidence>
<evidence type="ECO:0000256" key="5">
    <source>
        <dbReference type="ARBA" id="ARBA00022679"/>
    </source>
</evidence>
<evidence type="ECO:0000256" key="1">
    <source>
        <dbReference type="ARBA" id="ARBA00001946"/>
    </source>
</evidence>
<dbReference type="InterPro" id="IPR005835">
    <property type="entry name" value="NTP_transferase_dom"/>
</dbReference>
<evidence type="ECO:0000313" key="13">
    <source>
        <dbReference type="EMBL" id="AJK49970.1"/>
    </source>
</evidence>
<dbReference type="Pfam" id="PF00483">
    <property type="entry name" value="NTP_transferase"/>
    <property type="match status" value="1"/>
</dbReference>
<protein>
    <recommendedName>
        <fullName evidence="4 11">Glucose-1-phosphate thymidylyltransferase</fullName>
        <ecNumber evidence="4 11">2.7.7.24</ecNumber>
    </recommendedName>
</protein>
<evidence type="ECO:0000259" key="12">
    <source>
        <dbReference type="Pfam" id="PF00483"/>
    </source>
</evidence>
<comment type="cofactor">
    <cofactor evidence="1">
        <name>Mg(2+)</name>
        <dbReference type="ChEBI" id="CHEBI:18420"/>
    </cofactor>
</comment>
<evidence type="ECO:0000256" key="4">
    <source>
        <dbReference type="ARBA" id="ARBA00012461"/>
    </source>
</evidence>
<organism evidence="13 14">
    <name type="scientific">Burkholderia plantarii</name>
    <dbReference type="NCBI Taxonomy" id="41899"/>
    <lineage>
        <taxon>Bacteria</taxon>
        <taxon>Pseudomonadati</taxon>
        <taxon>Pseudomonadota</taxon>
        <taxon>Betaproteobacteria</taxon>
        <taxon>Burkholderiales</taxon>
        <taxon>Burkholderiaceae</taxon>
        <taxon>Burkholderia</taxon>
    </lineage>
</organism>
<comment type="subunit">
    <text evidence="3">Homotetramer.</text>
</comment>
<keyword evidence="6 11" id="KW-0548">Nucleotidyltransferase</keyword>